<comment type="function">
    <text evidence="16">Catalyzes the phosphorylation of pantothenate (Pan), the first step in CoA biosynthesis.</text>
</comment>
<feature type="binding site" evidence="16">
    <location>
        <position position="184"/>
    </location>
    <ligand>
        <name>substrate</name>
    </ligand>
</feature>
<comment type="similarity">
    <text evidence="14 16">Belongs to the type III pantothenate kinase family.</text>
</comment>
<evidence type="ECO:0000256" key="8">
    <source>
        <dbReference type="ARBA" id="ARBA00022679"/>
    </source>
</evidence>
<dbReference type="UniPathway" id="UPA00241">
    <property type="reaction ID" value="UER00352"/>
</dbReference>
<evidence type="ECO:0000256" key="10">
    <source>
        <dbReference type="ARBA" id="ARBA00022777"/>
    </source>
</evidence>
<evidence type="ECO:0000256" key="6">
    <source>
        <dbReference type="ARBA" id="ARBA00012102"/>
    </source>
</evidence>
<dbReference type="NCBIfam" id="TIGR00671">
    <property type="entry name" value="baf"/>
    <property type="match status" value="1"/>
</dbReference>
<reference evidence="17 18" key="1">
    <citation type="submission" date="2018-08" db="EMBL/GenBank/DDBJ databases">
        <title>Genome analysis of the thermophilic bacterium of the candidate phylum Aminicenantes from deep subsurface aquifer revealed its physiology and ecological role.</title>
        <authorList>
            <person name="Kadnikov V.V."/>
            <person name="Mardanov A.V."/>
            <person name="Beletsky A.V."/>
            <person name="Karnachuk O.V."/>
            <person name="Ravin N.V."/>
        </authorList>
    </citation>
    <scope>NUCLEOTIDE SEQUENCE [LARGE SCALE GENOMIC DNA]</scope>
    <source>
        <strain evidence="17">BY38</strain>
    </source>
</reference>
<comment type="subcellular location">
    <subcellularLocation>
        <location evidence="3 16">Cytoplasm</location>
    </subcellularLocation>
</comment>
<dbReference type="GO" id="GO:0004594">
    <property type="term" value="F:pantothenate kinase activity"/>
    <property type="evidence" value="ECO:0007669"/>
    <property type="project" value="UniProtKB-UniRule"/>
</dbReference>
<dbReference type="EC" id="2.7.1.33" evidence="6 16"/>
<comment type="catalytic activity">
    <reaction evidence="1 16">
        <text>(R)-pantothenate + ATP = (R)-4'-phosphopantothenate + ADP + H(+)</text>
        <dbReference type="Rhea" id="RHEA:16373"/>
        <dbReference type="ChEBI" id="CHEBI:10986"/>
        <dbReference type="ChEBI" id="CHEBI:15378"/>
        <dbReference type="ChEBI" id="CHEBI:29032"/>
        <dbReference type="ChEBI" id="CHEBI:30616"/>
        <dbReference type="ChEBI" id="CHEBI:456216"/>
        <dbReference type="EC" id="2.7.1.33"/>
    </reaction>
</comment>
<dbReference type="NCBIfam" id="NF009855">
    <property type="entry name" value="PRK13321.1"/>
    <property type="match status" value="1"/>
</dbReference>
<dbReference type="Gene3D" id="3.30.420.40">
    <property type="match status" value="2"/>
</dbReference>
<evidence type="ECO:0000256" key="4">
    <source>
        <dbReference type="ARBA" id="ARBA00005225"/>
    </source>
</evidence>
<evidence type="ECO:0000256" key="11">
    <source>
        <dbReference type="ARBA" id="ARBA00022840"/>
    </source>
</evidence>
<evidence type="ECO:0000256" key="5">
    <source>
        <dbReference type="ARBA" id="ARBA00011738"/>
    </source>
</evidence>
<feature type="active site" description="Proton acceptor" evidence="16">
    <location>
        <position position="109"/>
    </location>
</feature>
<dbReference type="Pfam" id="PF03309">
    <property type="entry name" value="Pan_kinase"/>
    <property type="match status" value="1"/>
</dbReference>
<protein>
    <recommendedName>
        <fullName evidence="15 16">Type III pantothenate kinase</fullName>
        <ecNumber evidence="6 16">2.7.1.33</ecNumber>
    </recommendedName>
    <alternativeName>
        <fullName evidence="16">PanK-III</fullName>
    </alternativeName>
    <alternativeName>
        <fullName evidence="16">Pantothenic acid kinase</fullName>
    </alternativeName>
</protein>
<feature type="binding site" evidence="16">
    <location>
        <begin position="107"/>
        <end position="110"/>
    </location>
    <ligand>
        <name>substrate</name>
    </ligand>
</feature>
<keyword evidence="12 16" id="KW-0630">Potassium</keyword>
<dbReference type="GO" id="GO:0005524">
    <property type="term" value="F:ATP binding"/>
    <property type="evidence" value="ECO:0007669"/>
    <property type="project" value="UniProtKB-UniRule"/>
</dbReference>
<evidence type="ECO:0000256" key="9">
    <source>
        <dbReference type="ARBA" id="ARBA00022741"/>
    </source>
</evidence>
<dbReference type="GO" id="GO:0015937">
    <property type="term" value="P:coenzyme A biosynthetic process"/>
    <property type="evidence" value="ECO:0007669"/>
    <property type="project" value="UniProtKB-UniRule"/>
</dbReference>
<evidence type="ECO:0000313" key="18">
    <source>
        <dbReference type="Proteomes" id="UP000257323"/>
    </source>
</evidence>
<dbReference type="PANTHER" id="PTHR34265">
    <property type="entry name" value="TYPE III PANTOTHENATE KINASE"/>
    <property type="match status" value="1"/>
</dbReference>
<feature type="binding site" evidence="16">
    <location>
        <position position="100"/>
    </location>
    <ligand>
        <name>substrate</name>
    </ligand>
</feature>
<evidence type="ECO:0000256" key="3">
    <source>
        <dbReference type="ARBA" id="ARBA00004496"/>
    </source>
</evidence>
<evidence type="ECO:0000256" key="13">
    <source>
        <dbReference type="ARBA" id="ARBA00022993"/>
    </source>
</evidence>
<dbReference type="InterPro" id="IPR004619">
    <property type="entry name" value="Type_III_PanK"/>
</dbReference>
<keyword evidence="13 16" id="KW-0173">Coenzyme A biosynthesis</keyword>
<keyword evidence="16" id="KW-0479">Metal-binding</keyword>
<dbReference type="SUPFAM" id="SSF53067">
    <property type="entry name" value="Actin-like ATPase domain"/>
    <property type="match status" value="2"/>
</dbReference>
<feature type="binding site" evidence="16">
    <location>
        <position position="129"/>
    </location>
    <ligand>
        <name>K(+)</name>
        <dbReference type="ChEBI" id="CHEBI:29103"/>
    </ligand>
</feature>
<comment type="cofactor">
    <cofactor evidence="2">
        <name>K(+)</name>
        <dbReference type="ChEBI" id="CHEBI:29103"/>
    </cofactor>
</comment>
<dbReference type="HAMAP" id="MF_01274">
    <property type="entry name" value="Pantothen_kinase_3"/>
    <property type="match status" value="1"/>
</dbReference>
<dbReference type="Proteomes" id="UP000257323">
    <property type="component" value="Unassembled WGS sequence"/>
</dbReference>
<evidence type="ECO:0000256" key="1">
    <source>
        <dbReference type="ARBA" id="ARBA00001206"/>
    </source>
</evidence>
<comment type="subunit">
    <text evidence="5 16">Homodimer.</text>
</comment>
<dbReference type="GO" id="GO:0046872">
    <property type="term" value="F:metal ion binding"/>
    <property type="evidence" value="ECO:0007669"/>
    <property type="project" value="UniProtKB-KW"/>
</dbReference>
<name>A0A3E2BQD9_9BACT</name>
<dbReference type="GO" id="GO:0005737">
    <property type="term" value="C:cytoplasm"/>
    <property type="evidence" value="ECO:0007669"/>
    <property type="project" value="UniProtKB-SubCell"/>
</dbReference>
<sequence>MLIVFDIGNTTTGVGLFQGKKLLADWKIKSDREKTADEYGIMLRNLLEHGKFAVQKIKGAIISSVVPPLTPVIQSACEKYFRVKPLVVGPGIKTGVPILYENPAEVGSDRIVVACAAYEKYGGPCLVVDFGTATTFDVISARGEYLGGAIAPGIEISAEALYLRTARLPRIEVRKPKSAIGRTTVSSMQSGLFYGYVGLVRNIIDQISNELGTRPTVVATGGLAGLVAAEIPEIAHCEPDLVLQGLRLIYEKNRTANKVER</sequence>
<gene>
    <name evidence="16" type="primary">coaX</name>
    <name evidence="17" type="ORF">OP8BY_0897</name>
</gene>
<keyword evidence="11 16" id="KW-0067">ATP-binding</keyword>
<dbReference type="InterPro" id="IPR043129">
    <property type="entry name" value="ATPase_NBD"/>
</dbReference>
<evidence type="ECO:0000256" key="2">
    <source>
        <dbReference type="ARBA" id="ARBA00001958"/>
    </source>
</evidence>
<dbReference type="CDD" id="cd24015">
    <property type="entry name" value="ASKHA_NBD_PanK-III"/>
    <property type="match status" value="1"/>
</dbReference>
<organism evidence="17 18">
    <name type="scientific">Candidatus Saccharicenans subterraneus</name>
    <dbReference type="NCBI Taxonomy" id="2508984"/>
    <lineage>
        <taxon>Bacteria</taxon>
        <taxon>Candidatus Aminicenantota</taxon>
        <taxon>Candidatus Aminicenantia</taxon>
        <taxon>Candidatus Aminicenantales</taxon>
        <taxon>Candidatus Saccharicenantaceae</taxon>
        <taxon>Candidatus Saccharicenans</taxon>
    </lineage>
</organism>
<evidence type="ECO:0000256" key="12">
    <source>
        <dbReference type="ARBA" id="ARBA00022958"/>
    </source>
</evidence>
<dbReference type="AlphaFoldDB" id="A0A3E2BQD9"/>
<proteinExistence type="inferred from homology"/>
<keyword evidence="8 16" id="KW-0808">Transferase</keyword>
<keyword evidence="10 16" id="KW-0418">Kinase</keyword>
<keyword evidence="9 16" id="KW-0547">Nucleotide-binding</keyword>
<comment type="pathway">
    <text evidence="4 16">Cofactor biosynthesis; coenzyme A biosynthesis; CoA from (R)-pantothenate: step 1/5.</text>
</comment>
<feature type="binding site" evidence="16">
    <location>
        <begin position="6"/>
        <end position="13"/>
    </location>
    <ligand>
        <name>ATP</name>
        <dbReference type="ChEBI" id="CHEBI:30616"/>
    </ligand>
</feature>
<evidence type="ECO:0000256" key="16">
    <source>
        <dbReference type="HAMAP-Rule" id="MF_01274"/>
    </source>
</evidence>
<feature type="binding site" evidence="16">
    <location>
        <position position="132"/>
    </location>
    <ligand>
        <name>ATP</name>
        <dbReference type="ChEBI" id="CHEBI:30616"/>
    </ligand>
</feature>
<evidence type="ECO:0000256" key="7">
    <source>
        <dbReference type="ARBA" id="ARBA00022490"/>
    </source>
</evidence>
<evidence type="ECO:0000256" key="15">
    <source>
        <dbReference type="ARBA" id="ARBA00040883"/>
    </source>
</evidence>
<dbReference type="NCBIfam" id="NF009848">
    <property type="entry name" value="PRK13318.1-6"/>
    <property type="match status" value="1"/>
</dbReference>
<dbReference type="EMBL" id="QUAH01000001">
    <property type="protein sequence ID" value="RFT16955.1"/>
    <property type="molecule type" value="Genomic_DNA"/>
</dbReference>
<dbReference type="PANTHER" id="PTHR34265:SF1">
    <property type="entry name" value="TYPE III PANTOTHENATE KINASE"/>
    <property type="match status" value="1"/>
</dbReference>
<evidence type="ECO:0000256" key="14">
    <source>
        <dbReference type="ARBA" id="ARBA00038036"/>
    </source>
</evidence>
<comment type="cofactor">
    <cofactor evidence="16">
        <name>NH4(+)</name>
        <dbReference type="ChEBI" id="CHEBI:28938"/>
    </cofactor>
    <cofactor evidence="16">
        <name>K(+)</name>
        <dbReference type="ChEBI" id="CHEBI:29103"/>
    </cofactor>
    <text evidence="16">A monovalent cation. Ammonium or potassium.</text>
</comment>
<evidence type="ECO:0000313" key="17">
    <source>
        <dbReference type="EMBL" id="RFT16955.1"/>
    </source>
</evidence>
<keyword evidence="7 16" id="KW-0963">Cytoplasm</keyword>
<comment type="caution">
    <text evidence="17">The sequence shown here is derived from an EMBL/GenBank/DDBJ whole genome shotgun (WGS) entry which is preliminary data.</text>
</comment>
<accession>A0A3E2BQD9</accession>